<dbReference type="InterPro" id="IPR045853">
    <property type="entry name" value="Pep_chain_release_fac_I_sf"/>
</dbReference>
<evidence type="ECO:0000256" key="2">
    <source>
        <dbReference type="ARBA" id="ARBA00022481"/>
    </source>
</evidence>
<dbReference type="SMART" id="SM00937">
    <property type="entry name" value="PCRF"/>
    <property type="match status" value="1"/>
</dbReference>
<evidence type="ECO:0000313" key="4">
    <source>
        <dbReference type="EMBL" id="PIR88627.1"/>
    </source>
</evidence>
<dbReference type="PANTHER" id="PTHR43116">
    <property type="entry name" value="PEPTIDE CHAIN RELEASE FACTOR 2"/>
    <property type="match status" value="1"/>
</dbReference>
<dbReference type="PANTHER" id="PTHR43116:SF3">
    <property type="entry name" value="CLASS I PEPTIDE CHAIN RELEASE FACTOR"/>
    <property type="match status" value="1"/>
</dbReference>
<dbReference type="Gene3D" id="3.30.70.1660">
    <property type="match status" value="1"/>
</dbReference>
<accession>A0A2H0UQF4</accession>
<dbReference type="PROSITE" id="PS00745">
    <property type="entry name" value="RF_PROK_I"/>
    <property type="match status" value="1"/>
</dbReference>
<dbReference type="Pfam" id="PF00472">
    <property type="entry name" value="RF-1"/>
    <property type="match status" value="1"/>
</dbReference>
<evidence type="ECO:0000313" key="5">
    <source>
        <dbReference type="Proteomes" id="UP000229615"/>
    </source>
</evidence>
<dbReference type="SUPFAM" id="SSF75620">
    <property type="entry name" value="Release factor"/>
    <property type="match status" value="1"/>
</dbReference>
<comment type="similarity">
    <text evidence="1">Belongs to the prokaryotic/mitochondrial release factor family.</text>
</comment>
<dbReference type="GO" id="GO:0005737">
    <property type="term" value="C:cytoplasm"/>
    <property type="evidence" value="ECO:0007669"/>
    <property type="project" value="UniProtKB-ARBA"/>
</dbReference>
<dbReference type="AlphaFoldDB" id="A0A2H0UQF4"/>
<feature type="domain" description="Prokaryotic-type class I peptide chain release factors" evidence="3">
    <location>
        <begin position="123"/>
        <end position="139"/>
    </location>
</feature>
<reference evidence="5" key="1">
    <citation type="submission" date="2017-09" db="EMBL/GenBank/DDBJ databases">
        <title>Depth-based differentiation of microbial function through sediment-hosted aquifers and enrichment of novel symbionts in the deep terrestrial subsurface.</title>
        <authorList>
            <person name="Probst A.J."/>
            <person name="Ladd B."/>
            <person name="Jarett J.K."/>
            <person name="Geller-Mcgrath D.E."/>
            <person name="Sieber C.M.K."/>
            <person name="Emerson J.B."/>
            <person name="Anantharaman K."/>
            <person name="Thomas B.C."/>
            <person name="Malmstrom R."/>
            <person name="Stieglmeier M."/>
            <person name="Klingl A."/>
            <person name="Woyke T."/>
            <person name="Ryan C.M."/>
            <person name="Banfield J.F."/>
        </authorList>
    </citation>
    <scope>NUCLEOTIDE SEQUENCE [LARGE SCALE GENOMIC DNA]</scope>
</reference>
<proteinExistence type="inferred from homology"/>
<keyword evidence="2" id="KW-0488">Methylation</keyword>
<name>A0A2H0UQF4_9BACT</name>
<evidence type="ECO:0000259" key="3">
    <source>
        <dbReference type="PROSITE" id="PS00745"/>
    </source>
</evidence>
<dbReference type="InterPro" id="IPR005139">
    <property type="entry name" value="PCRF"/>
</dbReference>
<evidence type="ECO:0000256" key="1">
    <source>
        <dbReference type="ARBA" id="ARBA00010835"/>
    </source>
</evidence>
<comment type="caution">
    <text evidence="4">The sequence shown here is derived from an EMBL/GenBank/DDBJ whole genome shotgun (WGS) entry which is preliminary data.</text>
</comment>
<gene>
    <name evidence="4" type="ORF">COU09_01440</name>
</gene>
<dbReference type="Gene3D" id="3.30.160.20">
    <property type="match status" value="1"/>
</dbReference>
<sequence>MFQSLTGKYDKSNAQISFYSGAGGDDAKDWTNMLVRMYLRYAQKRGFKTAQVDDDTIEIKGEYAYGTLKKESGVHRLVRISPFNSKKLRHTSFALVDVLPVLPHIEVQNFHIPEDDLKVEVSRSSGPGGQNVNKRDTAVRVVHIPSNISAASQLERSQQQNKEKAISLLKSKLIHLLQKHRTQELKDLRSHAKPEWGSQIRSYVLHPYKKVKDHRTDVQSNQPDKVLDGGLDKFIEAEIGLEEDES</sequence>
<organism evidence="4 5">
    <name type="scientific">Candidatus Harrisonbacteria bacterium CG10_big_fil_rev_8_21_14_0_10_44_23</name>
    <dbReference type="NCBI Taxonomy" id="1974585"/>
    <lineage>
        <taxon>Bacteria</taxon>
        <taxon>Candidatus Harrisoniibacteriota</taxon>
    </lineage>
</organism>
<dbReference type="Proteomes" id="UP000229615">
    <property type="component" value="Unassembled WGS sequence"/>
</dbReference>
<dbReference type="GO" id="GO:0003747">
    <property type="term" value="F:translation release factor activity"/>
    <property type="evidence" value="ECO:0007669"/>
    <property type="project" value="InterPro"/>
</dbReference>
<dbReference type="Pfam" id="PF03462">
    <property type="entry name" value="PCRF"/>
    <property type="match status" value="1"/>
</dbReference>
<protein>
    <recommendedName>
        <fullName evidence="3">Prokaryotic-type class I peptide chain release factors domain-containing protein</fullName>
    </recommendedName>
</protein>
<dbReference type="EMBL" id="PFBB01000014">
    <property type="protein sequence ID" value="PIR88627.1"/>
    <property type="molecule type" value="Genomic_DNA"/>
</dbReference>
<dbReference type="InterPro" id="IPR000352">
    <property type="entry name" value="Pep_chain_release_fac_I"/>
</dbReference>